<gene>
    <name evidence="2" type="ORF">Sfulv_59040</name>
</gene>
<feature type="region of interest" description="Disordered" evidence="1">
    <location>
        <begin position="28"/>
        <end position="59"/>
    </location>
</feature>
<sequence>MDGTGVQPQKSGTDSVDAVPETLEALRLTPGGARPGLDARGRPVAQNDPTALVTGDTDFLNRLDDSGACVRERHNAPAPPGRLRGRAPGHRSDIDERPVWFSGSTLACDLSLPGSATASNPPGPLTPRRHCGWSGR</sequence>
<evidence type="ECO:0000313" key="3">
    <source>
        <dbReference type="Proteomes" id="UP000498980"/>
    </source>
</evidence>
<evidence type="ECO:0000313" key="2">
    <source>
        <dbReference type="EMBL" id="GFN01094.1"/>
    </source>
</evidence>
<keyword evidence="3" id="KW-1185">Reference proteome</keyword>
<feature type="compositionally biased region" description="Basic residues" evidence="1">
    <location>
        <begin position="127"/>
        <end position="136"/>
    </location>
</feature>
<evidence type="ECO:0000256" key="1">
    <source>
        <dbReference type="SAM" id="MobiDB-lite"/>
    </source>
</evidence>
<organism evidence="2 3">
    <name type="scientific">Streptomyces fulvorobeus</name>
    <dbReference type="NCBI Taxonomy" id="284028"/>
    <lineage>
        <taxon>Bacteria</taxon>
        <taxon>Bacillati</taxon>
        <taxon>Actinomycetota</taxon>
        <taxon>Actinomycetes</taxon>
        <taxon>Kitasatosporales</taxon>
        <taxon>Streptomycetaceae</taxon>
        <taxon>Streptomyces</taxon>
    </lineage>
</organism>
<proteinExistence type="predicted"/>
<comment type="caution">
    <text evidence="2">The sequence shown here is derived from an EMBL/GenBank/DDBJ whole genome shotgun (WGS) entry which is preliminary data.</text>
</comment>
<dbReference type="EMBL" id="BLWC01000001">
    <property type="protein sequence ID" value="GFN01094.1"/>
    <property type="molecule type" value="Genomic_DNA"/>
</dbReference>
<accession>A0A7J0CGQ1</accession>
<dbReference type="AlphaFoldDB" id="A0A7J0CGQ1"/>
<feature type="region of interest" description="Disordered" evidence="1">
    <location>
        <begin position="112"/>
        <end position="136"/>
    </location>
</feature>
<protein>
    <submittedName>
        <fullName evidence="2">Uncharacterized protein</fullName>
    </submittedName>
</protein>
<dbReference type="Proteomes" id="UP000498980">
    <property type="component" value="Unassembled WGS sequence"/>
</dbReference>
<feature type="region of interest" description="Disordered" evidence="1">
    <location>
        <begin position="71"/>
        <end position="96"/>
    </location>
</feature>
<reference evidence="2 3" key="1">
    <citation type="submission" date="2020-05" db="EMBL/GenBank/DDBJ databases">
        <title>Whole genome shotgun sequence of Streptomyces fulvorobeus NBRC 15897.</title>
        <authorList>
            <person name="Komaki H."/>
            <person name="Tamura T."/>
        </authorList>
    </citation>
    <scope>NUCLEOTIDE SEQUENCE [LARGE SCALE GENOMIC DNA]</scope>
    <source>
        <strain evidence="2 3">NBRC 15897</strain>
    </source>
</reference>
<name>A0A7J0CGQ1_9ACTN</name>